<dbReference type="EMBL" id="CM003613">
    <property type="protein sequence ID" value="KYP57735.1"/>
    <property type="molecule type" value="Genomic_DNA"/>
</dbReference>
<name>A0A151SSH3_CAJCA</name>
<evidence type="ECO:0000313" key="2">
    <source>
        <dbReference type="Proteomes" id="UP000075243"/>
    </source>
</evidence>
<accession>A0A151SSH3</accession>
<sequence length="206" mass="22026">MKLSYAPPSPLPMLPLPPTQSHTAHSILLLIPRVAIIPHSLSPHQHRTLPRRLRHHEVHQNILAVAHLLHAPPHARHAGPAPARVEEEVARAQKHELGEHDGEAVGADRVDPLPPVQVEVVGAREEPHETMWGPLPDAEGEVVDLDVVVAYQNGVGGDVVAGEEAVVEAGGALREEGDGGGGKREVKGKLVEDVFWGGGVSPEDED</sequence>
<proteinExistence type="predicted"/>
<dbReference type="AlphaFoldDB" id="A0A151SSH3"/>
<evidence type="ECO:0000313" key="1">
    <source>
        <dbReference type="EMBL" id="KYP57735.1"/>
    </source>
</evidence>
<reference evidence="1 2" key="1">
    <citation type="journal article" date="2012" name="Nat. Biotechnol.">
        <title>Draft genome sequence of pigeonpea (Cajanus cajan), an orphan legume crop of resource-poor farmers.</title>
        <authorList>
            <person name="Varshney R.K."/>
            <person name="Chen W."/>
            <person name="Li Y."/>
            <person name="Bharti A.K."/>
            <person name="Saxena R.K."/>
            <person name="Schlueter J.A."/>
            <person name="Donoghue M.T."/>
            <person name="Azam S."/>
            <person name="Fan G."/>
            <person name="Whaley A.M."/>
            <person name="Farmer A.D."/>
            <person name="Sheridan J."/>
            <person name="Iwata A."/>
            <person name="Tuteja R."/>
            <person name="Penmetsa R.V."/>
            <person name="Wu W."/>
            <person name="Upadhyaya H.D."/>
            <person name="Yang S.P."/>
            <person name="Shah T."/>
            <person name="Saxena K.B."/>
            <person name="Michael T."/>
            <person name="McCombie W.R."/>
            <person name="Yang B."/>
            <person name="Zhang G."/>
            <person name="Yang H."/>
            <person name="Wang J."/>
            <person name="Spillane C."/>
            <person name="Cook D.R."/>
            <person name="May G.D."/>
            <person name="Xu X."/>
            <person name="Jackson S.A."/>
        </authorList>
    </citation>
    <scope>NUCLEOTIDE SEQUENCE [LARGE SCALE GENOMIC DNA]</scope>
    <source>
        <strain evidence="2">cv. Asha</strain>
    </source>
</reference>
<dbReference type="Gramene" id="C.cajan_03919.t">
    <property type="protein sequence ID" value="C.cajan_03919.t"/>
    <property type="gene ID" value="C.cajan_03919"/>
</dbReference>
<dbReference type="OMA" id="EEPHETM"/>
<keyword evidence="2" id="KW-1185">Reference proteome</keyword>
<protein>
    <submittedName>
        <fullName evidence="1">Uncharacterized protein</fullName>
    </submittedName>
</protein>
<organism evidence="1 2">
    <name type="scientific">Cajanus cajan</name>
    <name type="common">Pigeon pea</name>
    <name type="synonym">Cajanus indicus</name>
    <dbReference type="NCBI Taxonomy" id="3821"/>
    <lineage>
        <taxon>Eukaryota</taxon>
        <taxon>Viridiplantae</taxon>
        <taxon>Streptophyta</taxon>
        <taxon>Embryophyta</taxon>
        <taxon>Tracheophyta</taxon>
        <taxon>Spermatophyta</taxon>
        <taxon>Magnoliopsida</taxon>
        <taxon>eudicotyledons</taxon>
        <taxon>Gunneridae</taxon>
        <taxon>Pentapetalae</taxon>
        <taxon>rosids</taxon>
        <taxon>fabids</taxon>
        <taxon>Fabales</taxon>
        <taxon>Fabaceae</taxon>
        <taxon>Papilionoideae</taxon>
        <taxon>50 kb inversion clade</taxon>
        <taxon>NPAAA clade</taxon>
        <taxon>indigoferoid/millettioid clade</taxon>
        <taxon>Phaseoleae</taxon>
        <taxon>Cajanus</taxon>
    </lineage>
</organism>
<dbReference type="Proteomes" id="UP000075243">
    <property type="component" value="Chromosome 11"/>
</dbReference>
<gene>
    <name evidence="1" type="ORF">KK1_004008</name>
</gene>